<dbReference type="SUPFAM" id="SSF52540">
    <property type="entry name" value="P-loop containing nucleoside triphosphate hydrolases"/>
    <property type="match status" value="1"/>
</dbReference>
<reference evidence="3" key="1">
    <citation type="submission" date="2015-10" db="EMBL/GenBank/DDBJ databases">
        <title>Niche specialization of a soil ammonia-oxidizing archaeon, Candidatus Nitrosocosmicus oleophilus.</title>
        <authorList>
            <person name="Jung M.-Y."/>
            <person name="Rhee S.-K."/>
        </authorList>
    </citation>
    <scope>NUCLEOTIDE SEQUENCE [LARGE SCALE GENOMIC DNA]</scope>
    <source>
        <strain evidence="3">MY3</strain>
    </source>
</reference>
<protein>
    <submittedName>
        <fullName evidence="2">Septum site-determining protein MinD</fullName>
    </submittedName>
</protein>
<evidence type="ECO:0000259" key="1">
    <source>
        <dbReference type="Pfam" id="PF13614"/>
    </source>
</evidence>
<evidence type="ECO:0000313" key="2">
    <source>
        <dbReference type="EMBL" id="ALI36003.1"/>
    </source>
</evidence>
<gene>
    <name evidence="2" type="primary">minD_3</name>
    <name evidence="2" type="ORF">NMY3_01800</name>
</gene>
<accession>A0A654M074</accession>
<feature type="domain" description="AAA" evidence="1">
    <location>
        <begin position="22"/>
        <end position="202"/>
    </location>
</feature>
<dbReference type="InterPro" id="IPR025669">
    <property type="entry name" value="AAA_dom"/>
</dbReference>
<dbReference type="Pfam" id="PF13614">
    <property type="entry name" value="AAA_31"/>
    <property type="match status" value="1"/>
</dbReference>
<dbReference type="Gene3D" id="3.40.50.300">
    <property type="entry name" value="P-loop containing nucleotide triphosphate hydrolases"/>
    <property type="match status" value="1"/>
</dbReference>
<keyword evidence="3" id="KW-1185">Reference proteome</keyword>
<dbReference type="PANTHER" id="PTHR13696">
    <property type="entry name" value="P-LOOP CONTAINING NUCLEOSIDE TRIPHOSPHATE HYDROLASE"/>
    <property type="match status" value="1"/>
</dbReference>
<name>A0A654M074_9ARCH</name>
<dbReference type="PANTHER" id="PTHR13696:SF99">
    <property type="entry name" value="COBYRINIC ACID AC-DIAMIDE SYNTHASE"/>
    <property type="match status" value="1"/>
</dbReference>
<evidence type="ECO:0000313" key="3">
    <source>
        <dbReference type="Proteomes" id="UP000058925"/>
    </source>
</evidence>
<dbReference type="InterPro" id="IPR050678">
    <property type="entry name" value="DNA_Partitioning_ATPase"/>
</dbReference>
<dbReference type="InterPro" id="IPR027417">
    <property type="entry name" value="P-loop_NTPase"/>
</dbReference>
<sequence>MYQLLLPLISLKYTVMNFDLVAKVIAFHSYKGGTGKTTLAVNLSANLASKGYNVLLVDMDVYAPSLYVYFNIQPKKWINDYLNDKIAFCDSVYDFSHLMKEFNPNTQTEDKGGSFHAVFSNPSKKEITDLDSVMRKDSSKSHMLKKMLYLKETSITVTDYDYIILDTSPGIRYWSINSLAISDTIFLSLKMDNIDVEGTKHMALDVYGSFTSYGTRSYLLLNRVAGYCEPPLTMESGNPISNENTSSFKSLLLEQNETIKNLEKLIKMNVISMIPCYCDMQFERQEYLTVLRNPNHPFSKKVDELSNKMG</sequence>
<dbReference type="Proteomes" id="UP000058925">
    <property type="component" value="Chromosome"/>
</dbReference>
<dbReference type="AlphaFoldDB" id="A0A654M074"/>
<dbReference type="KEGG" id="taa:NMY3_01800"/>
<proteinExistence type="predicted"/>
<organism evidence="2 3">
    <name type="scientific">Candidatus Nitrosocosmicus oleophilus</name>
    <dbReference type="NCBI Taxonomy" id="1353260"/>
    <lineage>
        <taxon>Archaea</taxon>
        <taxon>Nitrososphaerota</taxon>
        <taxon>Nitrososphaeria</taxon>
        <taxon>Nitrososphaerales</taxon>
        <taxon>Nitrososphaeraceae</taxon>
        <taxon>Candidatus Nitrosocosmicus</taxon>
    </lineage>
</organism>
<dbReference type="EMBL" id="CP012850">
    <property type="protein sequence ID" value="ALI36003.1"/>
    <property type="molecule type" value="Genomic_DNA"/>
</dbReference>